<sequence>MPPFTDFIAIDWSGQAAERPKGLAVAHARAGSDAPELVDRAWSRQDILEWLDQLAADGTRALIGLDLSPAFPVHDEGAYFPGWDMSPADGPALWKLVDQLSADDPHLAATSFVNHPDARRHFRQRGDCGDLFPPGRGRFRVCEQGQEAMRLSPYSCFNLVGASQVGKSSLTGMRVLHRLRGKIGLWPFDPVPETGPVLVEIYTALAARLAGMRKGISKIRDGETLDTMLAAFGSAPHRRLPRYDDHATDAMLSAAWLRVAAVQSNLWSPRLLTPELAQTEGWTFGVP</sequence>
<evidence type="ECO:0000313" key="1">
    <source>
        <dbReference type="EMBL" id="ATY30668.1"/>
    </source>
</evidence>
<gene>
    <name evidence="1" type="ORF">CVN68_00565</name>
</gene>
<name>A0A2K8M9U9_9SPHN</name>
<proteinExistence type="predicted"/>
<reference evidence="1 2" key="1">
    <citation type="submission" date="2017-11" db="EMBL/GenBank/DDBJ databases">
        <title>Complete genome sequence of Sphingomonas sp. Strain Cra20, a psychrotolerant potential plant growth promoting rhizobacteria.</title>
        <authorList>
            <person name="Luo Y."/>
        </authorList>
    </citation>
    <scope>NUCLEOTIDE SEQUENCE [LARGE SCALE GENOMIC DNA]</scope>
    <source>
        <strain evidence="1 2">Cra20</strain>
    </source>
</reference>
<evidence type="ECO:0000313" key="2">
    <source>
        <dbReference type="Proteomes" id="UP000229081"/>
    </source>
</evidence>
<protein>
    <recommendedName>
        <fullName evidence="3">DUF429 domain-containing protein</fullName>
    </recommendedName>
</protein>
<dbReference type="RefSeq" id="WP_100280483.1">
    <property type="nucleotide sequence ID" value="NZ_CP024923.1"/>
</dbReference>
<organism evidence="1 2">
    <name type="scientific">Sphingomonas psychrotolerans</name>
    <dbReference type="NCBI Taxonomy" id="1327635"/>
    <lineage>
        <taxon>Bacteria</taxon>
        <taxon>Pseudomonadati</taxon>
        <taxon>Pseudomonadota</taxon>
        <taxon>Alphaproteobacteria</taxon>
        <taxon>Sphingomonadales</taxon>
        <taxon>Sphingomonadaceae</taxon>
        <taxon>Sphingomonas</taxon>
    </lineage>
</organism>
<keyword evidence="2" id="KW-1185">Reference proteome</keyword>
<dbReference type="EMBL" id="CP024923">
    <property type="protein sequence ID" value="ATY30668.1"/>
    <property type="molecule type" value="Genomic_DNA"/>
</dbReference>
<dbReference type="OrthoDB" id="7388866at2"/>
<evidence type="ECO:0008006" key="3">
    <source>
        <dbReference type="Google" id="ProtNLM"/>
    </source>
</evidence>
<dbReference type="AlphaFoldDB" id="A0A2K8M9U9"/>
<accession>A0A2K8M9U9</accession>
<dbReference type="KEGG" id="sphc:CVN68_00565"/>
<dbReference type="Proteomes" id="UP000229081">
    <property type="component" value="Chromosome"/>
</dbReference>